<gene>
    <name evidence="1" type="ORF">Agabi119p4_9069</name>
</gene>
<proteinExistence type="predicted"/>
<evidence type="ECO:0000313" key="2">
    <source>
        <dbReference type="Proteomes" id="UP000629468"/>
    </source>
</evidence>
<dbReference type="Proteomes" id="UP000629468">
    <property type="component" value="Unassembled WGS sequence"/>
</dbReference>
<name>A0A8H7EXU3_AGABI</name>
<dbReference type="EMBL" id="JABXXO010000012">
    <property type="protein sequence ID" value="KAF7762476.1"/>
    <property type="molecule type" value="Genomic_DNA"/>
</dbReference>
<sequence>MELRVRMWEISSTTVRYNVTERTTPAIALAGIKDVSQRTMGAKTGGAASKRPIVNFYQTAPTNIKGIAASRVMSSRLRTHRNTDLTQNTHIISP</sequence>
<comment type="caution">
    <text evidence="1">The sequence shown here is derived from an EMBL/GenBank/DDBJ whole genome shotgun (WGS) entry which is preliminary data.</text>
</comment>
<evidence type="ECO:0000313" key="1">
    <source>
        <dbReference type="EMBL" id="KAF7762476.1"/>
    </source>
</evidence>
<protein>
    <submittedName>
        <fullName evidence="1">Uncharacterized protein</fullName>
    </submittedName>
</protein>
<reference evidence="1 2" key="1">
    <citation type="journal article" name="Sci. Rep.">
        <title>Telomere-to-telomere assembled and centromere annotated genomes of the two main subspecies of the button mushroom Agaricus bisporus reveal especially polymorphic chromosome ends.</title>
        <authorList>
            <person name="Sonnenberg A.S.M."/>
            <person name="Sedaghat-Telgerd N."/>
            <person name="Lavrijssen B."/>
            <person name="Ohm R.A."/>
            <person name="Hendrickx P.M."/>
            <person name="Scholtmeijer K."/>
            <person name="Baars J.J.P."/>
            <person name="van Peer A."/>
        </authorList>
    </citation>
    <scope>NUCLEOTIDE SEQUENCE [LARGE SCALE GENOMIC DNA]</scope>
    <source>
        <strain evidence="1 2">H119_p4</strain>
    </source>
</reference>
<dbReference type="AlphaFoldDB" id="A0A8H7EXU3"/>
<organism evidence="1 2">
    <name type="scientific">Agaricus bisporus var. burnettii</name>
    <dbReference type="NCBI Taxonomy" id="192524"/>
    <lineage>
        <taxon>Eukaryota</taxon>
        <taxon>Fungi</taxon>
        <taxon>Dikarya</taxon>
        <taxon>Basidiomycota</taxon>
        <taxon>Agaricomycotina</taxon>
        <taxon>Agaricomycetes</taxon>
        <taxon>Agaricomycetidae</taxon>
        <taxon>Agaricales</taxon>
        <taxon>Agaricineae</taxon>
        <taxon>Agaricaceae</taxon>
        <taxon>Agaricus</taxon>
    </lineage>
</organism>
<accession>A0A8H7EXU3</accession>